<organism evidence="3 4">
    <name type="scientific">Ephemerocybe angulata</name>
    <dbReference type="NCBI Taxonomy" id="980116"/>
    <lineage>
        <taxon>Eukaryota</taxon>
        <taxon>Fungi</taxon>
        <taxon>Dikarya</taxon>
        <taxon>Basidiomycota</taxon>
        <taxon>Agaricomycotina</taxon>
        <taxon>Agaricomycetes</taxon>
        <taxon>Agaricomycetidae</taxon>
        <taxon>Agaricales</taxon>
        <taxon>Agaricineae</taxon>
        <taxon>Psathyrellaceae</taxon>
        <taxon>Ephemerocybe</taxon>
    </lineage>
</organism>
<protein>
    <recommendedName>
        <fullName evidence="2">PhoD-like phosphatase domain-containing protein</fullName>
    </recommendedName>
</protein>
<feature type="compositionally biased region" description="Polar residues" evidence="1">
    <location>
        <begin position="82"/>
        <end position="97"/>
    </location>
</feature>
<dbReference type="CDD" id="cd07389">
    <property type="entry name" value="MPP_PhoD"/>
    <property type="match status" value="1"/>
</dbReference>
<dbReference type="InterPro" id="IPR038607">
    <property type="entry name" value="PhoD-like_sf"/>
</dbReference>
<dbReference type="Proteomes" id="UP000541558">
    <property type="component" value="Unassembled WGS sequence"/>
</dbReference>
<accession>A0A8H5F5S0</accession>
<name>A0A8H5F5S0_9AGAR</name>
<feature type="region of interest" description="Disordered" evidence="1">
    <location>
        <begin position="1"/>
        <end position="154"/>
    </location>
</feature>
<reference evidence="3 4" key="1">
    <citation type="journal article" date="2020" name="ISME J.">
        <title>Uncovering the hidden diversity of litter-decomposition mechanisms in mushroom-forming fungi.</title>
        <authorList>
            <person name="Floudas D."/>
            <person name="Bentzer J."/>
            <person name="Ahren D."/>
            <person name="Johansson T."/>
            <person name="Persson P."/>
            <person name="Tunlid A."/>
        </authorList>
    </citation>
    <scope>NUCLEOTIDE SEQUENCE [LARGE SCALE GENOMIC DNA]</scope>
    <source>
        <strain evidence="3 4">CBS 175.51</strain>
    </source>
</reference>
<feature type="region of interest" description="Disordered" evidence="1">
    <location>
        <begin position="249"/>
        <end position="275"/>
    </location>
</feature>
<evidence type="ECO:0000313" key="4">
    <source>
        <dbReference type="Proteomes" id="UP000541558"/>
    </source>
</evidence>
<dbReference type="InterPro" id="IPR018946">
    <property type="entry name" value="PhoD-like_MPP"/>
</dbReference>
<dbReference type="PANTHER" id="PTHR46689">
    <property type="entry name" value="MEMBRANE PROTEIN, PUTATIVE-RELATED"/>
    <property type="match status" value="1"/>
</dbReference>
<keyword evidence="4" id="KW-1185">Reference proteome</keyword>
<feature type="domain" description="PhoD-like phosphatase" evidence="2">
    <location>
        <begin position="689"/>
        <end position="853"/>
    </location>
</feature>
<feature type="domain" description="PhoD-like phosphatase" evidence="2">
    <location>
        <begin position="388"/>
        <end position="679"/>
    </location>
</feature>
<dbReference type="PANTHER" id="PTHR46689:SF1">
    <property type="entry name" value="PHOD-LIKE PHOSPHATASE DOMAIN-CONTAINING PROTEIN"/>
    <property type="match status" value="1"/>
</dbReference>
<evidence type="ECO:0000256" key="1">
    <source>
        <dbReference type="SAM" id="MobiDB-lite"/>
    </source>
</evidence>
<sequence length="890" mass="98387">MDNAGWHAQRRARKENEAYANTHRLPGGQYAPVDTIGPMAEPFIGGFQPYGPSTPPLPHKHDHGHGHPPPLPPKDGLPHLGSPTSASSQYQHHTSPPASAGALNNRIHGKEGTSDSFEPYSGMPAPYSGHIPEPTNGRMQEPSESTEHETVNQPTVTTKELTKMSAVERSRLLRVARMEPHLQFMCGPLLRFDTIDEHGIWHGAAMIVTADAGSIYEPFPMLTYEWDPDRGNPTTFASLNINDRLDVNGSASQGRGRSASTATTIPSPVGGGGVPDDSWNKLNGVKSFDLGPHPADPHSTVLPVSPSGTTFTLQPSQSSSSGQSAFAAFPYGGPSGYGLLNGHSPNACQESVSGQEIWVYGGAGGTFTFWRFLIKVPLAENEMMVTYSVNGGQKMGFHVPGRRDNMRLAIHSCNGFSAGVNPDDFRGPGFKTGYDPVWMDLLSKHAEKPFHALVGGGDQLYCDSLMREPEMQDWVSKMKPEEKKKYPLKPEMAATLDRFFFNHYCQHFRSVELPLMFVGEQTYVEYVWVLDSELTCLHFFLDLIDGFGSYPEDLQSAPVFKAIGARGYFFFLIFQTFTNPEIDGLNDAPGKHVYQSLVLGDQGPYIPFPSHSSLSRLGPKEWILMLDCRAERKKEQVCSPGEYEKVFARMRNIPSDVEHLIVQLGIPIAYPRMVFLEQALESKFNPLVALGRNGTMGLSGFVNKFNAEAELLDDLNDHWTARSHKRERNWFIAQLQNFAKARGIRVTFVSGDVHCAAVGILKTLKSKNTPEIKPENDHRYMLNVTSSAIVNTPPPNGVITLVSSLAGKVHKTLHSIETDECMMPIFSTETNGSSRKQRYIMGRRNWCVAEYDERTGGVLFDIRVEREKGYGATVGYSCQAPAPRWGKEAQ</sequence>
<feature type="compositionally biased region" description="Low complexity" evidence="1">
    <location>
        <begin position="249"/>
        <end position="260"/>
    </location>
</feature>
<evidence type="ECO:0000259" key="2">
    <source>
        <dbReference type="Pfam" id="PF19050"/>
    </source>
</evidence>
<dbReference type="Gene3D" id="3.60.21.70">
    <property type="entry name" value="PhoD-like phosphatase"/>
    <property type="match status" value="1"/>
</dbReference>
<comment type="caution">
    <text evidence="3">The sequence shown here is derived from an EMBL/GenBank/DDBJ whole genome shotgun (WGS) entry which is preliminary data.</text>
</comment>
<dbReference type="Pfam" id="PF19050">
    <property type="entry name" value="PhoD_2"/>
    <property type="match status" value="2"/>
</dbReference>
<dbReference type="InterPro" id="IPR043904">
    <property type="entry name" value="PhoD_2-like"/>
</dbReference>
<gene>
    <name evidence="3" type="ORF">D9611_004346</name>
</gene>
<evidence type="ECO:0000313" key="3">
    <source>
        <dbReference type="EMBL" id="KAF5324701.1"/>
    </source>
</evidence>
<dbReference type="GO" id="GO:0016020">
    <property type="term" value="C:membrane"/>
    <property type="evidence" value="ECO:0007669"/>
    <property type="project" value="TreeGrafter"/>
</dbReference>
<proteinExistence type="predicted"/>
<dbReference type="AlphaFoldDB" id="A0A8H5F5S0"/>
<dbReference type="EMBL" id="JAACJK010000164">
    <property type="protein sequence ID" value="KAF5324701.1"/>
    <property type="molecule type" value="Genomic_DNA"/>
</dbReference>
<dbReference type="OrthoDB" id="2419400at2759"/>